<gene>
    <name evidence="7" type="ORF">BABA_13837</name>
</gene>
<keyword evidence="8" id="KW-1185">Reference proteome</keyword>
<dbReference type="Proteomes" id="UP000006316">
    <property type="component" value="Unassembled WGS sequence"/>
</dbReference>
<dbReference type="STRING" id="1117379.BABA_13837"/>
<evidence type="ECO:0000256" key="5">
    <source>
        <dbReference type="ARBA" id="ARBA00023002"/>
    </source>
</evidence>
<dbReference type="GO" id="GO:0016491">
    <property type="term" value="F:oxidoreductase activity"/>
    <property type="evidence" value="ECO:0007669"/>
    <property type="project" value="UniProtKB-KW"/>
</dbReference>
<keyword evidence="3" id="KW-0285">Flavoprotein</keyword>
<keyword evidence="5" id="KW-0560">Oxidoreductase</keyword>
<dbReference type="RefSeq" id="WP_007085766.1">
    <property type="nucleotide sequence ID" value="NZ_AJLS01000097.1"/>
</dbReference>
<comment type="cofactor">
    <cofactor evidence="1">
        <name>FMN</name>
        <dbReference type="ChEBI" id="CHEBI:58210"/>
    </cofactor>
</comment>
<protein>
    <submittedName>
        <fullName evidence="7">Nitroreductase</fullName>
    </submittedName>
</protein>
<feature type="domain" description="Nitroreductase" evidence="6">
    <location>
        <begin position="10"/>
        <end position="197"/>
    </location>
</feature>
<dbReference type="CDD" id="cd02136">
    <property type="entry name" value="PnbA_NfnB-like"/>
    <property type="match status" value="1"/>
</dbReference>
<proteinExistence type="inferred from homology"/>
<dbReference type="EMBL" id="AJLS01000097">
    <property type="protein sequence ID" value="EKN66974.1"/>
    <property type="molecule type" value="Genomic_DNA"/>
</dbReference>
<dbReference type="PANTHER" id="PTHR43673">
    <property type="entry name" value="NAD(P)H NITROREDUCTASE YDGI-RELATED"/>
    <property type="match status" value="1"/>
</dbReference>
<organism evidence="7 8">
    <name type="scientific">Neobacillus bataviensis LMG 21833</name>
    <dbReference type="NCBI Taxonomy" id="1117379"/>
    <lineage>
        <taxon>Bacteria</taxon>
        <taxon>Bacillati</taxon>
        <taxon>Bacillota</taxon>
        <taxon>Bacilli</taxon>
        <taxon>Bacillales</taxon>
        <taxon>Bacillaceae</taxon>
        <taxon>Neobacillus</taxon>
    </lineage>
</organism>
<dbReference type="SUPFAM" id="SSF55469">
    <property type="entry name" value="FMN-dependent nitroreductase-like"/>
    <property type="match status" value="1"/>
</dbReference>
<evidence type="ECO:0000256" key="2">
    <source>
        <dbReference type="ARBA" id="ARBA00007118"/>
    </source>
</evidence>
<evidence type="ECO:0000256" key="1">
    <source>
        <dbReference type="ARBA" id="ARBA00001917"/>
    </source>
</evidence>
<dbReference type="InterPro" id="IPR029479">
    <property type="entry name" value="Nitroreductase"/>
</dbReference>
<dbReference type="Gene3D" id="3.40.109.10">
    <property type="entry name" value="NADH Oxidase"/>
    <property type="match status" value="1"/>
</dbReference>
<evidence type="ECO:0000256" key="4">
    <source>
        <dbReference type="ARBA" id="ARBA00022643"/>
    </source>
</evidence>
<comment type="caution">
    <text evidence="7">The sequence shown here is derived from an EMBL/GenBank/DDBJ whole genome shotgun (WGS) entry which is preliminary data.</text>
</comment>
<dbReference type="PATRIC" id="fig|1117379.3.peg.2855"/>
<evidence type="ECO:0000259" key="6">
    <source>
        <dbReference type="Pfam" id="PF00881"/>
    </source>
</evidence>
<dbReference type="InterPro" id="IPR000415">
    <property type="entry name" value="Nitroreductase-like"/>
</dbReference>
<accession>K6DFB3</accession>
<dbReference type="AlphaFoldDB" id="K6DFB3"/>
<dbReference type="Pfam" id="PF00881">
    <property type="entry name" value="Nitroreductase"/>
    <property type="match status" value="1"/>
</dbReference>
<dbReference type="PANTHER" id="PTHR43673:SF2">
    <property type="entry name" value="NITROREDUCTASE"/>
    <property type="match status" value="1"/>
</dbReference>
<dbReference type="eggNOG" id="COG0778">
    <property type="taxonomic scope" value="Bacteria"/>
</dbReference>
<evidence type="ECO:0000313" key="8">
    <source>
        <dbReference type="Proteomes" id="UP000006316"/>
    </source>
</evidence>
<comment type="similarity">
    <text evidence="2">Belongs to the nitroreductase family.</text>
</comment>
<evidence type="ECO:0000313" key="7">
    <source>
        <dbReference type="EMBL" id="EKN66974.1"/>
    </source>
</evidence>
<reference evidence="7 8" key="1">
    <citation type="journal article" date="2012" name="Front. Microbiol.">
        <title>Redundancy and modularity in membrane-associated dissimilatory nitrate reduction in Bacillus.</title>
        <authorList>
            <person name="Heylen K."/>
            <person name="Keltjens J."/>
        </authorList>
    </citation>
    <scope>NUCLEOTIDE SEQUENCE [LARGE SCALE GENOMIC DNA]</scope>
    <source>
        <strain evidence="8">LMG 21833T</strain>
    </source>
</reference>
<dbReference type="OrthoDB" id="9812105at2"/>
<sequence length="223" mass="25507">MSIEIEKMLKRHSVRGFLPTQVDRNLLERTAKTALLAPSWKNSQPVKLFVISGDTKESISQKMIEDADNGVPINPDLKMPDQHDWPDNLHIRMKKHTIERMKYAGIQRHEKEKRLEFQRKMYKFFNAPHLFIFGLDAARPWSILDLGLAIQNIMIAANMSGLGTCPLASSVYYPDRIRETLDLDKNIKLISGIAVGYPDPNDPINQYYAEKLPAEEAIAWYGG</sequence>
<keyword evidence="4" id="KW-0288">FMN</keyword>
<name>K6DFB3_9BACI</name>
<evidence type="ECO:0000256" key="3">
    <source>
        <dbReference type="ARBA" id="ARBA00022630"/>
    </source>
</evidence>